<dbReference type="STRING" id="658457.SAMN05216601_11785"/>
<dbReference type="CDD" id="cd07012">
    <property type="entry name" value="PBP2_Bug_TTT"/>
    <property type="match status" value="1"/>
</dbReference>
<gene>
    <name evidence="3" type="ORF">SAMN05216601_11785</name>
</gene>
<dbReference type="Pfam" id="PF03401">
    <property type="entry name" value="TctC"/>
    <property type="match status" value="1"/>
</dbReference>
<dbReference type="Gene3D" id="3.40.190.10">
    <property type="entry name" value="Periplasmic binding protein-like II"/>
    <property type="match status" value="1"/>
</dbReference>
<protein>
    <submittedName>
        <fullName evidence="3">Tripartite-type tricarboxylate transporter, receptor component TctC</fullName>
    </submittedName>
</protein>
<keyword evidence="3" id="KW-0675">Receptor</keyword>
<dbReference type="SUPFAM" id="SSF53850">
    <property type="entry name" value="Periplasmic binding protein-like II"/>
    <property type="match status" value="1"/>
</dbReference>
<evidence type="ECO:0000256" key="2">
    <source>
        <dbReference type="SAM" id="MobiDB-lite"/>
    </source>
</evidence>
<dbReference type="InterPro" id="IPR005064">
    <property type="entry name" value="BUG"/>
</dbReference>
<proteinExistence type="inferred from homology"/>
<evidence type="ECO:0000256" key="1">
    <source>
        <dbReference type="ARBA" id="ARBA00006987"/>
    </source>
</evidence>
<dbReference type="AlphaFoldDB" id="A0A1I5RXN3"/>
<dbReference type="PIRSF" id="PIRSF017082">
    <property type="entry name" value="YflP"/>
    <property type="match status" value="1"/>
</dbReference>
<dbReference type="InterPro" id="IPR042100">
    <property type="entry name" value="Bug_dom1"/>
</dbReference>
<feature type="region of interest" description="Disordered" evidence="2">
    <location>
        <begin position="1"/>
        <end position="21"/>
    </location>
</feature>
<sequence>MLSTHLQDKVRPGLNRGSQQQPMENIHMLKSLLTGAALGLGAITMALPAHAAYPERSIQAVVPWGAGGATDNVMRSLSAHVEKELGTKLVITNRPGGTALIGGTYVRQQRPNGYTLLLGAENPQLYQVMELADFDYSAFYPVNIIAQNNVLIAVKADSPWQTMDDLLNAIRKGEGNIRMGSTGVGALQNTVFSMFRAVEDLKVREVNFQGEGPIVSALLGGHIDFTPLSFAASKEMVASGKFRALAVFASDELPELPGVEPITKTLPNLAQYLPWGPFYGVFVHKDTPDEIKQTLVKAYANAVASDDYQAFLKNFGAKTLNIHGAEADAFLKRWQSVTTWSMYKAKAVAISPESVGIAQP</sequence>
<comment type="similarity">
    <text evidence="1">Belongs to the UPF0065 (bug) family.</text>
</comment>
<dbReference type="Proteomes" id="UP000182400">
    <property type="component" value="Unassembled WGS sequence"/>
</dbReference>
<feature type="compositionally biased region" description="Basic and acidic residues" evidence="2">
    <location>
        <begin position="1"/>
        <end position="11"/>
    </location>
</feature>
<name>A0A1I5RXN3_9GAMM</name>
<dbReference type="PANTHER" id="PTHR42928:SF5">
    <property type="entry name" value="BLR1237 PROTEIN"/>
    <property type="match status" value="1"/>
</dbReference>
<dbReference type="EMBL" id="FOWP01000017">
    <property type="protein sequence ID" value="SFP63289.1"/>
    <property type="molecule type" value="Genomic_DNA"/>
</dbReference>
<evidence type="ECO:0000313" key="3">
    <source>
        <dbReference type="EMBL" id="SFP63289.1"/>
    </source>
</evidence>
<organism evidence="3 4">
    <name type="scientific">Ectopseudomonas composti</name>
    <dbReference type="NCBI Taxonomy" id="658457"/>
    <lineage>
        <taxon>Bacteria</taxon>
        <taxon>Pseudomonadati</taxon>
        <taxon>Pseudomonadota</taxon>
        <taxon>Gammaproteobacteria</taxon>
        <taxon>Pseudomonadales</taxon>
        <taxon>Pseudomonadaceae</taxon>
        <taxon>Ectopseudomonas</taxon>
    </lineage>
</organism>
<dbReference type="PANTHER" id="PTHR42928">
    <property type="entry name" value="TRICARBOXYLATE-BINDING PROTEIN"/>
    <property type="match status" value="1"/>
</dbReference>
<accession>A0A1I5RXN3</accession>
<reference evidence="3 4" key="1">
    <citation type="submission" date="2016-10" db="EMBL/GenBank/DDBJ databases">
        <authorList>
            <person name="de Groot N.N."/>
        </authorList>
    </citation>
    <scope>NUCLEOTIDE SEQUENCE [LARGE SCALE GENOMIC DNA]</scope>
    <source>
        <strain evidence="3 4">CCUG 59231</strain>
    </source>
</reference>
<evidence type="ECO:0000313" key="4">
    <source>
        <dbReference type="Proteomes" id="UP000182400"/>
    </source>
</evidence>
<dbReference type="Gene3D" id="3.40.190.150">
    <property type="entry name" value="Bordetella uptake gene, domain 1"/>
    <property type="match status" value="1"/>
</dbReference>